<organism evidence="1 2">
    <name type="scientific">Vanrija albida</name>
    <dbReference type="NCBI Taxonomy" id="181172"/>
    <lineage>
        <taxon>Eukaryota</taxon>
        <taxon>Fungi</taxon>
        <taxon>Dikarya</taxon>
        <taxon>Basidiomycota</taxon>
        <taxon>Agaricomycotina</taxon>
        <taxon>Tremellomycetes</taxon>
        <taxon>Trichosporonales</taxon>
        <taxon>Trichosporonaceae</taxon>
        <taxon>Vanrija</taxon>
    </lineage>
</organism>
<keyword evidence="2" id="KW-1185">Reference proteome</keyword>
<comment type="caution">
    <text evidence="1">The sequence shown here is derived from an EMBL/GenBank/DDBJ whole genome shotgun (WGS) entry which is preliminary data.</text>
</comment>
<dbReference type="Proteomes" id="UP001565368">
    <property type="component" value="Unassembled WGS sequence"/>
</dbReference>
<gene>
    <name evidence="1" type="ORF">Q8F55_008946</name>
</gene>
<dbReference type="GeneID" id="95989989"/>
<evidence type="ECO:0000313" key="2">
    <source>
        <dbReference type="Proteomes" id="UP001565368"/>
    </source>
</evidence>
<proteinExistence type="predicted"/>
<sequence length="115" mass="11627">MGREQGSVVPLTDTAAAFTLFLLALAAALAPIHLYSAAARAAAGVTWAGLPDRRGYAAAVEARTAHTFARVDGVLVAYLPPACMLELTAWLVGALALAGALGALGQRRALIAATG</sequence>
<protein>
    <submittedName>
        <fullName evidence="1">Uncharacterized protein</fullName>
    </submittedName>
</protein>
<name>A0ABR3PSA4_9TREE</name>
<evidence type="ECO:0000313" key="1">
    <source>
        <dbReference type="EMBL" id="KAL1405319.1"/>
    </source>
</evidence>
<dbReference type="RefSeq" id="XP_069205263.1">
    <property type="nucleotide sequence ID" value="XM_069357326.1"/>
</dbReference>
<accession>A0ABR3PSA4</accession>
<reference evidence="1 2" key="1">
    <citation type="submission" date="2023-08" db="EMBL/GenBank/DDBJ databases">
        <title>Annotated Genome Sequence of Vanrija albida AlHP1.</title>
        <authorList>
            <person name="Herzog R."/>
        </authorList>
    </citation>
    <scope>NUCLEOTIDE SEQUENCE [LARGE SCALE GENOMIC DNA]</scope>
    <source>
        <strain evidence="1 2">AlHP1</strain>
    </source>
</reference>
<dbReference type="EMBL" id="JBBXJM010000007">
    <property type="protein sequence ID" value="KAL1405319.1"/>
    <property type="molecule type" value="Genomic_DNA"/>
</dbReference>